<dbReference type="InterPro" id="IPR027408">
    <property type="entry name" value="PNPase/RNase_PH_dom_sf"/>
</dbReference>
<dbReference type="GO" id="GO:0003723">
    <property type="term" value="F:RNA binding"/>
    <property type="evidence" value="ECO:0007669"/>
    <property type="project" value="UniProtKB-KW"/>
</dbReference>
<dbReference type="Pfam" id="PF00013">
    <property type="entry name" value="KH_1"/>
    <property type="match status" value="1"/>
</dbReference>
<accession>A0A381QNQ9</accession>
<dbReference type="FunFam" id="3.30.230.70:FF:000002">
    <property type="entry name" value="Polyribonucleotide nucleotidyltransferase"/>
    <property type="match status" value="1"/>
</dbReference>
<dbReference type="InterPro" id="IPR036612">
    <property type="entry name" value="KH_dom_type_1_sf"/>
</dbReference>
<dbReference type="PANTHER" id="PTHR11252:SF0">
    <property type="entry name" value="POLYRIBONUCLEOTIDE NUCLEOTIDYLTRANSFERASE 1, MITOCHONDRIAL"/>
    <property type="match status" value="1"/>
</dbReference>
<dbReference type="InterPro" id="IPR004087">
    <property type="entry name" value="KH_dom"/>
</dbReference>
<keyword evidence="4" id="KW-0808">Transferase</keyword>
<dbReference type="NCBIfam" id="NF008805">
    <property type="entry name" value="PRK11824.1"/>
    <property type="match status" value="1"/>
</dbReference>
<dbReference type="CDD" id="cd04472">
    <property type="entry name" value="S1_PNPase"/>
    <property type="match status" value="1"/>
</dbReference>
<dbReference type="InterPro" id="IPR036345">
    <property type="entry name" value="ExoRNase_PH_dom2_sf"/>
</dbReference>
<keyword evidence="8" id="KW-0694">RNA-binding</keyword>
<dbReference type="SUPFAM" id="SSF55666">
    <property type="entry name" value="Ribonuclease PH domain 2-like"/>
    <property type="match status" value="2"/>
</dbReference>
<dbReference type="InterPro" id="IPR004088">
    <property type="entry name" value="KH_dom_type_1"/>
</dbReference>
<dbReference type="PROSITE" id="PS50126">
    <property type="entry name" value="S1"/>
    <property type="match status" value="1"/>
</dbReference>
<dbReference type="EMBL" id="UINC01001449">
    <property type="protein sequence ID" value="SUZ80972.1"/>
    <property type="molecule type" value="Genomic_DNA"/>
</dbReference>
<name>A0A381QNQ9_9ZZZZ</name>
<evidence type="ECO:0000259" key="10">
    <source>
        <dbReference type="PROSITE" id="PS50126"/>
    </source>
</evidence>
<evidence type="ECO:0000256" key="8">
    <source>
        <dbReference type="ARBA" id="ARBA00022884"/>
    </source>
</evidence>
<dbReference type="InterPro" id="IPR020568">
    <property type="entry name" value="Ribosomal_Su5_D2-typ_SF"/>
</dbReference>
<dbReference type="FunFam" id="3.30.1370.10:FF:000001">
    <property type="entry name" value="Polyribonucleotide nucleotidyltransferase"/>
    <property type="match status" value="1"/>
</dbReference>
<dbReference type="SMART" id="SM00322">
    <property type="entry name" value="KH"/>
    <property type="match status" value="1"/>
</dbReference>
<dbReference type="EC" id="2.7.7.8" evidence="2"/>
<dbReference type="SMART" id="SM00316">
    <property type="entry name" value="S1"/>
    <property type="match status" value="1"/>
</dbReference>
<feature type="domain" description="S1 motif" evidence="10">
    <location>
        <begin position="623"/>
        <end position="691"/>
    </location>
</feature>
<dbReference type="CDD" id="cd11364">
    <property type="entry name" value="RNase_PH_PNPase_2"/>
    <property type="match status" value="1"/>
</dbReference>
<dbReference type="GO" id="GO:0006396">
    <property type="term" value="P:RNA processing"/>
    <property type="evidence" value="ECO:0007669"/>
    <property type="project" value="InterPro"/>
</dbReference>
<dbReference type="Pfam" id="PF03725">
    <property type="entry name" value="RNase_PH_C"/>
    <property type="match status" value="2"/>
</dbReference>
<evidence type="ECO:0000256" key="5">
    <source>
        <dbReference type="ARBA" id="ARBA00022695"/>
    </source>
</evidence>
<dbReference type="InterPro" id="IPR003029">
    <property type="entry name" value="S1_domain"/>
</dbReference>
<dbReference type="HAMAP" id="MF_01595">
    <property type="entry name" value="PNPase"/>
    <property type="match status" value="1"/>
</dbReference>
<dbReference type="InterPro" id="IPR001247">
    <property type="entry name" value="ExoRNase_PH_dom1"/>
</dbReference>
<sequence length="720" mass="78019">MIKRIERQFAGRTLSLEFGRMARNAQGSCLVQYGDTVVLCAATVQDGPSHLPFFPLTIEFQEKSYAAGKIPGGFFKREGRPSENAILSARLTDRPLRPLFPKGFQHETQVACFVLSTDQENAADVLGMLGASVALNMSKIPFNTLVATVRIGRIKGTWVLNPTFQQLEYSDLDILVAGTEDAILMVEGGAVEVGEAEILEGLETAHQGIKELIDIQRELLEGHTVPDMDWSPIEPDQDLAAKVTDMAESRIDEALTLSDKAERNQAMAAVAEDVISRLIEEDEAYGDHEKSVKTVLRNIEKRSMRTRILKQGERADGRGVEDVRPITSEVGVLPRTHGSSLFTRGQTQALVATTLGTSRDEQRIDNIESAEEVTKSFMLHYNFPPFSVGEARPYRGTSRREQGHGALAERAIRPLLPAYDDFPYTIRIVSDILESNGSSSMASVCGASLALMDAGVPVKSACAGIAMGLIKEGDDVAILTDILGLEDALGDMDFKIAGTREGVTSIQMDIKIEGLTHDILKTALEQAHKGRMHILDHMDQALAEPRSDLSQYAPRIVSIQINPSKIGDIIGPKGKTIRAIQEESGAKIDIDDSGLVKIAAVSGEAGARAREMVEAIVQEPEIGRIYEGPVKNTTSFGAFIEIVPGVEGLCHISELAEGRVEKTENVLNKGDITRVKLLSIDEKGRLRLSRKAALEEDAAGGGAEDGNAGDDEGQSEEAQG</sequence>
<dbReference type="InterPro" id="IPR012340">
    <property type="entry name" value="NA-bd_OB-fold"/>
</dbReference>
<dbReference type="CDD" id="cd11363">
    <property type="entry name" value="RNase_PH_PNPase_1"/>
    <property type="match status" value="1"/>
</dbReference>
<evidence type="ECO:0000256" key="4">
    <source>
        <dbReference type="ARBA" id="ARBA00022679"/>
    </source>
</evidence>
<evidence type="ECO:0000256" key="2">
    <source>
        <dbReference type="ARBA" id="ARBA00012416"/>
    </source>
</evidence>
<feature type="region of interest" description="Disordered" evidence="9">
    <location>
        <begin position="694"/>
        <end position="720"/>
    </location>
</feature>
<dbReference type="Pfam" id="PF01138">
    <property type="entry name" value="RNase_PH"/>
    <property type="match status" value="2"/>
</dbReference>
<comment type="similarity">
    <text evidence="1">Belongs to the polyribonucleotide nucleotidyltransferase family.</text>
</comment>
<keyword evidence="7" id="KW-0460">Magnesium</keyword>
<dbReference type="PANTHER" id="PTHR11252">
    <property type="entry name" value="POLYRIBONUCLEOTIDE NUCLEOTIDYLTRANSFERASE"/>
    <property type="match status" value="1"/>
</dbReference>
<dbReference type="PROSITE" id="PS50084">
    <property type="entry name" value="KH_TYPE_1"/>
    <property type="match status" value="1"/>
</dbReference>
<organism evidence="11">
    <name type="scientific">marine metagenome</name>
    <dbReference type="NCBI Taxonomy" id="408172"/>
    <lineage>
        <taxon>unclassified sequences</taxon>
        <taxon>metagenomes</taxon>
        <taxon>ecological metagenomes</taxon>
    </lineage>
</organism>
<dbReference type="FunFam" id="3.30.230.70:FF:000001">
    <property type="entry name" value="Polyribonucleotide nucleotidyltransferase"/>
    <property type="match status" value="1"/>
</dbReference>
<evidence type="ECO:0000256" key="1">
    <source>
        <dbReference type="ARBA" id="ARBA00007404"/>
    </source>
</evidence>
<dbReference type="GO" id="GO:0000175">
    <property type="term" value="F:3'-5'-RNA exonuclease activity"/>
    <property type="evidence" value="ECO:0007669"/>
    <property type="project" value="TreeGrafter"/>
</dbReference>
<dbReference type="Gene3D" id="3.30.230.70">
    <property type="entry name" value="GHMP Kinase, N-terminal domain"/>
    <property type="match status" value="2"/>
</dbReference>
<dbReference type="InterPro" id="IPR015847">
    <property type="entry name" value="ExoRNase_PH_dom2"/>
</dbReference>
<dbReference type="GO" id="GO:0046872">
    <property type="term" value="F:metal ion binding"/>
    <property type="evidence" value="ECO:0007669"/>
    <property type="project" value="UniProtKB-KW"/>
</dbReference>
<gene>
    <name evidence="11" type="ORF">METZ01_LOCUS33826</name>
</gene>
<protein>
    <recommendedName>
        <fullName evidence="2">polyribonucleotide nucleotidyltransferase</fullName>
        <ecNumber evidence="2">2.7.7.8</ecNumber>
    </recommendedName>
</protein>
<feature type="compositionally biased region" description="Acidic residues" evidence="9">
    <location>
        <begin position="707"/>
        <end position="720"/>
    </location>
</feature>
<dbReference type="GO" id="GO:0005829">
    <property type="term" value="C:cytosol"/>
    <property type="evidence" value="ECO:0007669"/>
    <property type="project" value="TreeGrafter"/>
</dbReference>
<evidence type="ECO:0000256" key="6">
    <source>
        <dbReference type="ARBA" id="ARBA00022723"/>
    </source>
</evidence>
<dbReference type="CDD" id="cd02393">
    <property type="entry name" value="KH-I_PNPase"/>
    <property type="match status" value="1"/>
</dbReference>
<dbReference type="Gene3D" id="3.30.1370.10">
    <property type="entry name" value="K Homology domain, type 1"/>
    <property type="match status" value="1"/>
</dbReference>
<keyword evidence="5" id="KW-0548">Nucleotidyltransferase</keyword>
<dbReference type="SUPFAM" id="SSF50249">
    <property type="entry name" value="Nucleic acid-binding proteins"/>
    <property type="match status" value="1"/>
</dbReference>
<evidence type="ECO:0000256" key="7">
    <source>
        <dbReference type="ARBA" id="ARBA00022842"/>
    </source>
</evidence>
<keyword evidence="6" id="KW-0479">Metal-binding</keyword>
<evidence type="ECO:0000313" key="11">
    <source>
        <dbReference type="EMBL" id="SUZ80972.1"/>
    </source>
</evidence>
<dbReference type="PIRSF" id="PIRSF005499">
    <property type="entry name" value="PNPase"/>
    <property type="match status" value="1"/>
</dbReference>
<dbReference type="Gene3D" id="2.40.50.140">
    <property type="entry name" value="Nucleic acid-binding proteins"/>
    <property type="match status" value="1"/>
</dbReference>
<dbReference type="SUPFAM" id="SSF54211">
    <property type="entry name" value="Ribosomal protein S5 domain 2-like"/>
    <property type="match status" value="2"/>
</dbReference>
<evidence type="ECO:0000256" key="9">
    <source>
        <dbReference type="SAM" id="MobiDB-lite"/>
    </source>
</evidence>
<dbReference type="SUPFAM" id="SSF54791">
    <property type="entry name" value="Eukaryotic type KH-domain (KH-domain type I)"/>
    <property type="match status" value="1"/>
</dbReference>
<dbReference type="GO" id="GO:0004654">
    <property type="term" value="F:polyribonucleotide nucleotidyltransferase activity"/>
    <property type="evidence" value="ECO:0007669"/>
    <property type="project" value="UniProtKB-EC"/>
</dbReference>
<evidence type="ECO:0000256" key="3">
    <source>
        <dbReference type="ARBA" id="ARBA00022490"/>
    </source>
</evidence>
<proteinExistence type="inferred from homology"/>
<dbReference type="NCBIfam" id="TIGR03591">
    <property type="entry name" value="polynuc_phos"/>
    <property type="match status" value="1"/>
</dbReference>
<dbReference type="GO" id="GO:0006402">
    <property type="term" value="P:mRNA catabolic process"/>
    <property type="evidence" value="ECO:0007669"/>
    <property type="project" value="InterPro"/>
</dbReference>
<dbReference type="AlphaFoldDB" id="A0A381QNQ9"/>
<keyword evidence="3" id="KW-0963">Cytoplasm</keyword>
<dbReference type="Pfam" id="PF00575">
    <property type="entry name" value="S1"/>
    <property type="match status" value="1"/>
</dbReference>
<reference evidence="11" key="1">
    <citation type="submission" date="2018-05" db="EMBL/GenBank/DDBJ databases">
        <authorList>
            <person name="Lanie J.A."/>
            <person name="Ng W.-L."/>
            <person name="Kazmierczak K.M."/>
            <person name="Andrzejewski T.M."/>
            <person name="Davidsen T.M."/>
            <person name="Wayne K.J."/>
            <person name="Tettelin H."/>
            <person name="Glass J.I."/>
            <person name="Rusch D."/>
            <person name="Podicherti R."/>
            <person name="Tsui H.-C.T."/>
            <person name="Winkler M.E."/>
        </authorList>
    </citation>
    <scope>NUCLEOTIDE SEQUENCE</scope>
</reference>
<dbReference type="InterPro" id="IPR012162">
    <property type="entry name" value="PNPase"/>
</dbReference>
<dbReference type="InterPro" id="IPR015848">
    <property type="entry name" value="PNPase_PH_RNA-bd_bac/org-type"/>
</dbReference>
<dbReference type="Pfam" id="PF03726">
    <property type="entry name" value="PNPase"/>
    <property type="match status" value="1"/>
</dbReference>